<feature type="compositionally biased region" description="Basic and acidic residues" evidence="1">
    <location>
        <begin position="65"/>
        <end position="79"/>
    </location>
</feature>
<evidence type="ECO:0000313" key="4">
    <source>
        <dbReference type="Proteomes" id="UP001220324"/>
    </source>
</evidence>
<feature type="compositionally biased region" description="Basic and acidic residues" evidence="1">
    <location>
        <begin position="39"/>
        <end position="57"/>
    </location>
</feature>
<evidence type="ECO:0000259" key="2">
    <source>
        <dbReference type="PROSITE" id="PS50042"/>
    </source>
</evidence>
<protein>
    <recommendedName>
        <fullName evidence="2">Cyclic nucleotide-binding domain-containing protein</fullName>
    </recommendedName>
</protein>
<gene>
    <name evidence="3" type="ORF">N7494_001756</name>
</gene>
<accession>A0AAD6D2C9</accession>
<dbReference type="AlphaFoldDB" id="A0AAD6D2C9"/>
<dbReference type="EMBL" id="JAQIZZ010000002">
    <property type="protein sequence ID" value="KAJ5552378.1"/>
    <property type="molecule type" value="Genomic_DNA"/>
</dbReference>
<dbReference type="InterPro" id="IPR000595">
    <property type="entry name" value="cNMP-bd_dom"/>
</dbReference>
<feature type="compositionally biased region" description="Polar residues" evidence="1">
    <location>
        <begin position="187"/>
        <end position="196"/>
    </location>
</feature>
<feature type="domain" description="Cyclic nucleotide-binding" evidence="2">
    <location>
        <begin position="328"/>
        <end position="346"/>
    </location>
</feature>
<organism evidence="3 4">
    <name type="scientific">Penicillium frequentans</name>
    <dbReference type="NCBI Taxonomy" id="3151616"/>
    <lineage>
        <taxon>Eukaryota</taxon>
        <taxon>Fungi</taxon>
        <taxon>Dikarya</taxon>
        <taxon>Ascomycota</taxon>
        <taxon>Pezizomycotina</taxon>
        <taxon>Eurotiomycetes</taxon>
        <taxon>Eurotiomycetidae</taxon>
        <taxon>Eurotiales</taxon>
        <taxon>Aspergillaceae</taxon>
        <taxon>Penicillium</taxon>
    </lineage>
</organism>
<feature type="region of interest" description="Disordered" evidence="1">
    <location>
        <begin position="39"/>
        <end position="210"/>
    </location>
</feature>
<dbReference type="Proteomes" id="UP001220324">
    <property type="component" value="Unassembled WGS sequence"/>
</dbReference>
<evidence type="ECO:0000256" key="1">
    <source>
        <dbReference type="SAM" id="MobiDB-lite"/>
    </source>
</evidence>
<name>A0AAD6D2C9_9EURO</name>
<evidence type="ECO:0000313" key="3">
    <source>
        <dbReference type="EMBL" id="KAJ5552378.1"/>
    </source>
</evidence>
<feature type="compositionally biased region" description="Pro residues" evidence="1">
    <location>
        <begin position="133"/>
        <end position="150"/>
    </location>
</feature>
<feature type="compositionally biased region" description="Acidic residues" evidence="1">
    <location>
        <begin position="198"/>
        <end position="210"/>
    </location>
</feature>
<keyword evidence="4" id="KW-1185">Reference proteome</keyword>
<feature type="compositionally biased region" description="Basic and acidic residues" evidence="1">
    <location>
        <begin position="106"/>
        <end position="116"/>
    </location>
</feature>
<reference evidence="3 4" key="1">
    <citation type="journal article" date="2023" name="IMA Fungus">
        <title>Comparative genomic study of the Penicillium genus elucidates a diverse pangenome and 15 lateral gene transfer events.</title>
        <authorList>
            <person name="Petersen C."/>
            <person name="Sorensen T."/>
            <person name="Nielsen M.R."/>
            <person name="Sondergaard T.E."/>
            <person name="Sorensen J.L."/>
            <person name="Fitzpatrick D.A."/>
            <person name="Frisvad J.C."/>
            <person name="Nielsen K.L."/>
        </authorList>
    </citation>
    <scope>NUCLEOTIDE SEQUENCE [LARGE SCALE GENOMIC DNA]</scope>
    <source>
        <strain evidence="3 4">IBT 35679</strain>
    </source>
</reference>
<dbReference type="PROSITE" id="PS50042">
    <property type="entry name" value="CNMP_BINDING_3"/>
    <property type="match status" value="1"/>
</dbReference>
<feature type="compositionally biased region" description="Polar residues" evidence="1">
    <location>
        <begin position="287"/>
        <end position="309"/>
    </location>
</feature>
<sequence>MPPDRPRIILEKSSTVRRRYQRSDKRFRFTAEQLKRIEREEQREKKAKELREKDKKRIANKKKKAEADAKAREEARRQGLPDPTAGKIPASQPLLSTFLFGAKRQSPSEEPIKEPTPEPSPQSSPECTHEPTPEPTPEPTSEPPLEPPLEPPHELPNGFSNESPQEDVPEHEPQPVITESELRNDHGNTQADSQAGDTEPDSDCFDDLDEEIEQELSILEGAATLGDPNIHETGLEMNNETLDTNDDDDEFSDCSAFDDEDILREAEAAAATQASHREIKSPPIISASLQPTSNESPKNTVGPITSLSDSFRDDTADYLEDIFSRGCGDSFGELMQLGSKPRQAPI</sequence>
<feature type="region of interest" description="Disordered" evidence="1">
    <location>
        <begin position="269"/>
        <end position="310"/>
    </location>
</feature>
<comment type="caution">
    <text evidence="3">The sequence shown here is derived from an EMBL/GenBank/DDBJ whole genome shotgun (WGS) entry which is preliminary data.</text>
</comment>
<proteinExistence type="predicted"/>